<dbReference type="RefSeq" id="WP_126548747.1">
    <property type="nucleotide sequence ID" value="NZ_BIFS01000001.1"/>
</dbReference>
<dbReference type="AlphaFoldDB" id="A0A402AD11"/>
<comment type="caution">
    <text evidence="2">The sequence shown here is derived from an EMBL/GenBank/DDBJ whole genome shotgun (WGS) entry which is preliminary data.</text>
</comment>
<accession>A0A402AD11</accession>
<dbReference type="EMBL" id="BIFS01000001">
    <property type="protein sequence ID" value="GCE16971.1"/>
    <property type="molecule type" value="Genomic_DNA"/>
</dbReference>
<gene>
    <name evidence="2" type="ORF">KDK_07710</name>
</gene>
<dbReference type="InterPro" id="IPR050447">
    <property type="entry name" value="Erg6_SMT_methyltransf"/>
</dbReference>
<dbReference type="Proteomes" id="UP000287188">
    <property type="component" value="Unassembled WGS sequence"/>
</dbReference>
<dbReference type="SUPFAM" id="SSF53335">
    <property type="entry name" value="S-adenosyl-L-methionine-dependent methyltransferases"/>
    <property type="match status" value="1"/>
</dbReference>
<reference evidence="3" key="1">
    <citation type="submission" date="2018-12" db="EMBL/GenBank/DDBJ databases">
        <title>Tengunoibacter tsumagoiensis gen. nov., sp. nov., Dictyobacter kobayashii sp. nov., D. alpinus sp. nov., and D. joshuensis sp. nov. and description of Dictyobacteraceae fam. nov. within the order Ktedonobacterales isolated from Tengu-no-mugimeshi.</title>
        <authorList>
            <person name="Wang C.M."/>
            <person name="Zheng Y."/>
            <person name="Sakai Y."/>
            <person name="Toyoda A."/>
            <person name="Minakuchi Y."/>
            <person name="Abe K."/>
            <person name="Yokota A."/>
            <person name="Yabe S."/>
        </authorList>
    </citation>
    <scope>NUCLEOTIDE SEQUENCE [LARGE SCALE GENOMIC DNA]</scope>
    <source>
        <strain evidence="3">Uno11</strain>
    </source>
</reference>
<dbReference type="PANTHER" id="PTHR44068:SF11">
    <property type="entry name" value="GERANYL DIPHOSPHATE 2-C-METHYLTRANSFERASE"/>
    <property type="match status" value="1"/>
</dbReference>
<proteinExistence type="predicted"/>
<sequence>MNTEHKAQTELDATEVKACCALAYQSDAARLLLGDSFHPGGIRLTEHLGSLLQLAPGQRVLDVASGQGRSALALAQRFGCHVLGIEYGAEAVRQATEAAIEANITHLVTFQQGDAEQLPVATGSFDAVICECAFCTFPDKATAATEFQRVLKPGGQLGLSDLTRTGEVPADLQGLLAWIACIADAQPVQAYTRYLTDAGLHPTLVEAHDEALQEMVQQIQGKLLGAELLLRLQKIELPASFNLEQAKKLARAARTAIQAQTFGYVVILARQSA</sequence>
<dbReference type="CDD" id="cd02440">
    <property type="entry name" value="AdoMet_MTases"/>
    <property type="match status" value="1"/>
</dbReference>
<dbReference type="InterPro" id="IPR029063">
    <property type="entry name" value="SAM-dependent_MTases_sf"/>
</dbReference>
<name>A0A402AD11_9CHLR</name>
<protein>
    <recommendedName>
        <fullName evidence="1">Methyltransferase domain-containing protein</fullName>
    </recommendedName>
</protein>
<evidence type="ECO:0000313" key="2">
    <source>
        <dbReference type="EMBL" id="GCE16971.1"/>
    </source>
</evidence>
<evidence type="ECO:0000259" key="1">
    <source>
        <dbReference type="Pfam" id="PF13847"/>
    </source>
</evidence>
<keyword evidence="3" id="KW-1185">Reference proteome</keyword>
<dbReference type="PANTHER" id="PTHR44068">
    <property type="entry name" value="ZGC:194242"/>
    <property type="match status" value="1"/>
</dbReference>
<dbReference type="OrthoDB" id="9772751at2"/>
<evidence type="ECO:0000313" key="3">
    <source>
        <dbReference type="Proteomes" id="UP000287188"/>
    </source>
</evidence>
<dbReference type="InterPro" id="IPR025714">
    <property type="entry name" value="Methyltranfer_dom"/>
</dbReference>
<dbReference type="Gene3D" id="3.40.50.150">
    <property type="entry name" value="Vaccinia Virus protein VP39"/>
    <property type="match status" value="1"/>
</dbReference>
<dbReference type="Pfam" id="PF13847">
    <property type="entry name" value="Methyltransf_31"/>
    <property type="match status" value="1"/>
</dbReference>
<organism evidence="2 3">
    <name type="scientific">Dictyobacter kobayashii</name>
    <dbReference type="NCBI Taxonomy" id="2014872"/>
    <lineage>
        <taxon>Bacteria</taxon>
        <taxon>Bacillati</taxon>
        <taxon>Chloroflexota</taxon>
        <taxon>Ktedonobacteria</taxon>
        <taxon>Ktedonobacterales</taxon>
        <taxon>Dictyobacteraceae</taxon>
        <taxon>Dictyobacter</taxon>
    </lineage>
</organism>
<feature type="domain" description="Methyltransferase" evidence="1">
    <location>
        <begin position="56"/>
        <end position="196"/>
    </location>
</feature>